<keyword evidence="3" id="KW-0863">Zinc-finger</keyword>
<evidence type="ECO:0000256" key="6">
    <source>
        <dbReference type="SAM" id="MobiDB-lite"/>
    </source>
</evidence>
<dbReference type="GO" id="GO:0005634">
    <property type="term" value="C:nucleus"/>
    <property type="evidence" value="ECO:0007669"/>
    <property type="project" value="UniProtKB-SubCell"/>
</dbReference>
<comment type="caution">
    <text evidence="8">The sequence shown here is derived from an EMBL/GenBank/DDBJ whole genome shotgun (WGS) entry which is preliminary data.</text>
</comment>
<evidence type="ECO:0000256" key="5">
    <source>
        <dbReference type="ARBA" id="ARBA00023242"/>
    </source>
</evidence>
<protein>
    <submittedName>
        <fullName evidence="8">Dimer-Tnp-hAT dimerization containing protein</fullName>
    </submittedName>
</protein>
<proteinExistence type="predicted"/>
<dbReference type="PANTHER" id="PTHR46481:SF10">
    <property type="entry name" value="ZINC FINGER BED DOMAIN-CONTAINING PROTEIN 39"/>
    <property type="match status" value="1"/>
</dbReference>
<gene>
    <name evidence="8" type="ORF">Ptr86124_013889</name>
</gene>
<dbReference type="InterPro" id="IPR008906">
    <property type="entry name" value="HATC_C_dom"/>
</dbReference>
<dbReference type="GO" id="GO:0046983">
    <property type="term" value="F:protein dimerization activity"/>
    <property type="evidence" value="ECO:0007669"/>
    <property type="project" value="InterPro"/>
</dbReference>
<dbReference type="GO" id="GO:0008270">
    <property type="term" value="F:zinc ion binding"/>
    <property type="evidence" value="ECO:0007669"/>
    <property type="project" value="UniProtKB-KW"/>
</dbReference>
<organism evidence="8 9">
    <name type="scientific">Pyrenophora tritici-repentis</name>
    <dbReference type="NCBI Taxonomy" id="45151"/>
    <lineage>
        <taxon>Eukaryota</taxon>
        <taxon>Fungi</taxon>
        <taxon>Dikarya</taxon>
        <taxon>Ascomycota</taxon>
        <taxon>Pezizomycotina</taxon>
        <taxon>Dothideomycetes</taxon>
        <taxon>Pleosporomycetidae</taxon>
        <taxon>Pleosporales</taxon>
        <taxon>Pleosporineae</taxon>
        <taxon>Pleosporaceae</taxon>
        <taxon>Pyrenophora</taxon>
    </lineage>
</organism>
<keyword evidence="4" id="KW-0862">Zinc</keyword>
<evidence type="ECO:0000313" key="8">
    <source>
        <dbReference type="EMBL" id="KAI1507171.1"/>
    </source>
</evidence>
<evidence type="ECO:0000259" key="7">
    <source>
        <dbReference type="Pfam" id="PF05699"/>
    </source>
</evidence>
<dbReference type="AlphaFoldDB" id="A0A922N0V7"/>
<keyword evidence="9" id="KW-1185">Reference proteome</keyword>
<evidence type="ECO:0000256" key="4">
    <source>
        <dbReference type="ARBA" id="ARBA00022833"/>
    </source>
</evidence>
<accession>A0A922N0V7</accession>
<dbReference type="Proteomes" id="UP000249757">
    <property type="component" value="Unassembled WGS sequence"/>
</dbReference>
<feature type="region of interest" description="Disordered" evidence="6">
    <location>
        <begin position="1"/>
        <end position="45"/>
    </location>
</feature>
<sequence length="822" mass="93553">MPPKRSSDRSTGPKKRVKNSSASQLSQPEQPEQPEQHTPILSSSRDLGTVEESFEYRLLSQIADAAVDTAVDLSRDGTQASTPRATDASDFTDLNGRFEDRYEGLDWLDIPRYMKPLRTLKGRKSWVFAHGYRVALISEPSRTFWICQHCYQHRRVDGRQALEVTRSTTSAISHMGQNRAGHRLNRQGQSTQAILSHGQMTLRVLGESGAVVPQAIANAIGNFNVQAFRYAVVSWLIKNNHPLREIETASFREMVAYANPEAVDALWTSRTSVKSYVMRLYRELQPQVVEALSQATSKIHVSFDGWTTKGGKRGFFGVVAHYADESGVVIDLPIALPQLTGSHSGDRIGDTIARTLEEFNISHTKLGYFVLDNAYSNDRAVAHMAEQYQYAAPERRLRCSPHIFNLIGQMIMFGIDEDAYNNDDVHEYTIETKYLQNWRKHGPLGVLIDIINYIKTPLQYDLFASLQRSVNEQSHTHNAPILEPIKPVVTRWNSYYDAFVRAVQLSDAINLYAAHHIERTARDDAYATIHNKKKPVVPLWMRSTGLNAADWAVVTEYIKVLKPLKEATKRLEARGKQGKHGAIYEVIPIFEYVLGAYEAIVESYRDAAWSKASSYYAKLDLSPAYYTATSLHPFYRGYCARAWRDKPQWIHENEARLKQLWTEYRPTTPPNSRVRPPRSSGIDEAIAAIIGEPALDITELDELDRWRRYELPWTEQQLGEGDPVTYWLGMRLQYPHLSQMALDTITIPASSCQCERLFSELGDLLEPRRRKIGAQLLAAIQCTRSWRQAGFQPQSQHQNNLSEAELIRIYDIDDWDTDSDSD</sequence>
<keyword evidence="5" id="KW-0539">Nucleus</keyword>
<evidence type="ECO:0000256" key="1">
    <source>
        <dbReference type="ARBA" id="ARBA00004123"/>
    </source>
</evidence>
<dbReference type="SUPFAM" id="SSF53098">
    <property type="entry name" value="Ribonuclease H-like"/>
    <property type="match status" value="1"/>
</dbReference>
<evidence type="ECO:0000313" key="9">
    <source>
        <dbReference type="Proteomes" id="UP000249757"/>
    </source>
</evidence>
<dbReference type="EMBL" id="NRDI02000053">
    <property type="protein sequence ID" value="KAI1507171.1"/>
    <property type="molecule type" value="Genomic_DNA"/>
</dbReference>
<dbReference type="PANTHER" id="PTHR46481">
    <property type="entry name" value="ZINC FINGER BED DOMAIN-CONTAINING PROTEIN 4"/>
    <property type="match status" value="1"/>
</dbReference>
<feature type="domain" description="HAT C-terminal dimerisation" evidence="7">
    <location>
        <begin position="717"/>
        <end position="786"/>
    </location>
</feature>
<dbReference type="InterPro" id="IPR012337">
    <property type="entry name" value="RNaseH-like_sf"/>
</dbReference>
<evidence type="ECO:0000256" key="3">
    <source>
        <dbReference type="ARBA" id="ARBA00022771"/>
    </source>
</evidence>
<reference evidence="9" key="1">
    <citation type="journal article" date="2022" name="Microb. Genom.">
        <title>A global pangenome for the wheat fungal pathogen Pyrenophora tritici-repentis and prediction of effector protein structural homology.</title>
        <authorList>
            <person name="Moolhuijzen P.M."/>
            <person name="See P.T."/>
            <person name="Shi G."/>
            <person name="Powell H.R."/>
            <person name="Cockram J."/>
            <person name="Jorgensen L.N."/>
            <person name="Benslimane H."/>
            <person name="Strelkov S.E."/>
            <person name="Turner J."/>
            <person name="Liu Z."/>
            <person name="Moffat C.S."/>
        </authorList>
    </citation>
    <scope>NUCLEOTIDE SEQUENCE [LARGE SCALE GENOMIC DNA]</scope>
</reference>
<dbReference type="InterPro" id="IPR052035">
    <property type="entry name" value="ZnF_BED_domain_contain"/>
</dbReference>
<name>A0A922N0V7_9PLEO</name>
<evidence type="ECO:0000256" key="2">
    <source>
        <dbReference type="ARBA" id="ARBA00022723"/>
    </source>
</evidence>
<keyword evidence="2" id="KW-0479">Metal-binding</keyword>
<comment type="subcellular location">
    <subcellularLocation>
        <location evidence="1">Nucleus</location>
    </subcellularLocation>
</comment>
<dbReference type="Pfam" id="PF05699">
    <property type="entry name" value="Dimer_Tnp_hAT"/>
    <property type="match status" value="1"/>
</dbReference>